<dbReference type="InterPro" id="IPR018490">
    <property type="entry name" value="cNMP-bd_dom_sf"/>
</dbReference>
<dbReference type="GO" id="GO:0044877">
    <property type="term" value="F:protein-containing complex binding"/>
    <property type="evidence" value="ECO:0007669"/>
    <property type="project" value="TreeGrafter"/>
</dbReference>
<evidence type="ECO:0000313" key="11">
    <source>
        <dbReference type="Proteomes" id="UP000231019"/>
    </source>
</evidence>
<dbReference type="GO" id="GO:0005221">
    <property type="term" value="F:intracellularly cyclic nucleotide-activated monoatomic cation channel activity"/>
    <property type="evidence" value="ECO:0007669"/>
    <property type="project" value="InterPro"/>
</dbReference>
<comment type="caution">
    <text evidence="10">The sequence shown here is derived from an EMBL/GenBank/DDBJ whole genome shotgun (WGS) entry which is preliminary data.</text>
</comment>
<comment type="subcellular location">
    <subcellularLocation>
        <location evidence="1">Membrane</location>
        <topology evidence="1">Multi-pass membrane protein</topology>
    </subcellularLocation>
</comment>
<sequence length="1380" mass="156379">MPDFESLDWDHFYSLYYSAMNLTVQDWESLVKETYPDALPGHIYRISQDQKKLQICEPEFGKVETEILLPNQKARPEPIWGNAWGHSAWSLSREKGIPESILSSDQTRGLLIAPDFCALADQFWSFQPVLCQTPSSYWPYTERNKKLTGPHDLYFVAGKGFLIVSDRRRGCFSVLDLENLKWLAEFQIRKTDSDLCLNFAADAARNQVFITDNESSLLYQLSLDTLQLHKFQPGLGILGNLMLDPSDPRFLFLVSLKPERSLVYFDIQNNEVIRRIALKGRLFSRESDVPTELLSLGNTQSLLTLLEFSFDPVPYTPLLEVIDTQKVKVIRRYTGEAGKLPFGLGSALKNPYFRDPVNLIQTMERRGLLSDEKKPELPEVSTQNAMDLRYRAFSLSGSLDPDAAPRIVLPAEADAEILDILAGGIFQQTGIHIHDYPKEVKHLSSLIPELRVQLETRWEAFLDLKILNRYALRISILREALLQLLELRDGIENGISETPPDLCPFCASPLLGSWNCPVCGFELLSPARFFARFHSSAEPQTWLLPGQVLICLTSQKLVLVLDHHQKILLKLEAEISDWKPISAVALPNGNYLVLDGFSKYLQELNPAGDLIWTSNRQQIALKDPQWLSFYLDEDQKTLIYLIADQGRHQVFACDSRGSLRWSYGTQGVSGQLPGYLNQPRFVQRTAELSWLITDSGNRRIIELNGQKEVIAQWAEAEGLIEPVWALRVNSGETWIVDRARRALLIFKNSDSEPHIAWEGLSVLNFQSLESITRHANGNLVLGDSERCIEIDTLNGGVCWERTFEQTEATKLLPQSTHSVNPLYVRIELLQSLRYFADVETLALIALARMLEPITVAAGEWVFQEGDLGDALYLIESGAFQARVDQNRQLLAEFSAGDVFGEMALIFGQKRSSSIQAIRPGKLLRLRMADFQKISLADPELMSRIQNLAYERQKRRQNFENEQSYLAIESMKRRIALSRMRNLRLLEDADDAFFHALQPQFSSLAFKKGQFIFRQGDPGNALFFVNRGEVEILDAKGQLLTILPEGVVLGEMALLNDRPRSASARCLTYTEVFRLEKEMFFDLLKKFPEFEKKLRKVISERKEEALERAQSRPVQTIKTSADPQLSWLGVLSSQNCFWQLESGVLRVYPMEEDPLELLMPASIVRTLSGSLLLADTGHDRILELEPEHFKLIAEYGDDHLKLSFPRAATRLSDGSTLIADTGQNRILHLTEKKTEVIRLEKVPMEIVALVPFETGFLCVDSLMGRILHFDFKGRLLGLLQDINGEMLSLPRALQVLPNHRWLIAEAGRDRIIEVNAQGDLFWSYSGSPDAPLMSPDACSCFENGQILIVSAKQTELRCINRHGELLWVQSLAPSALGAEIA</sequence>
<dbReference type="Gene3D" id="2.120.10.30">
    <property type="entry name" value="TolB, C-terminal domain"/>
    <property type="match status" value="2"/>
</dbReference>
<dbReference type="InterPro" id="IPR000595">
    <property type="entry name" value="cNMP-bd_dom"/>
</dbReference>
<dbReference type="Proteomes" id="UP000231019">
    <property type="component" value="Unassembled WGS sequence"/>
</dbReference>
<keyword evidence="7" id="KW-1071">Ligand-gated ion channel</keyword>
<evidence type="ECO:0000256" key="6">
    <source>
        <dbReference type="ARBA" id="ARBA00023136"/>
    </source>
</evidence>
<dbReference type="InterPro" id="IPR014710">
    <property type="entry name" value="RmlC-like_jellyroll"/>
</dbReference>
<keyword evidence="3" id="KW-0812">Transmembrane</keyword>
<dbReference type="SUPFAM" id="SSF101898">
    <property type="entry name" value="NHL repeat"/>
    <property type="match status" value="1"/>
</dbReference>
<protein>
    <recommendedName>
        <fullName evidence="9">Cyclic nucleotide-binding domain-containing protein</fullName>
    </recommendedName>
</protein>
<accession>A0A2M7G6G3</accession>
<dbReference type="Gene3D" id="2.60.120.10">
    <property type="entry name" value="Jelly Rolls"/>
    <property type="match status" value="2"/>
</dbReference>
<dbReference type="Pfam" id="PF00027">
    <property type="entry name" value="cNMP_binding"/>
    <property type="match status" value="2"/>
</dbReference>
<dbReference type="SUPFAM" id="SSF51206">
    <property type="entry name" value="cAMP-binding domain-like"/>
    <property type="match status" value="2"/>
</dbReference>
<proteinExistence type="predicted"/>
<evidence type="ECO:0000259" key="9">
    <source>
        <dbReference type="PROSITE" id="PS50042"/>
    </source>
</evidence>
<keyword evidence="2" id="KW-0813">Transport</keyword>
<dbReference type="PROSITE" id="PS00889">
    <property type="entry name" value="CNMP_BINDING_2"/>
    <property type="match status" value="1"/>
</dbReference>
<dbReference type="SUPFAM" id="SSF50969">
    <property type="entry name" value="YVTN repeat-like/Quinoprotein amine dehydrogenase"/>
    <property type="match status" value="1"/>
</dbReference>
<dbReference type="PANTHER" id="PTHR45638:SF11">
    <property type="entry name" value="CYCLIC NUCLEOTIDE-GATED CATION CHANNEL SUBUNIT A"/>
    <property type="match status" value="1"/>
</dbReference>
<evidence type="ECO:0000256" key="1">
    <source>
        <dbReference type="ARBA" id="ARBA00004141"/>
    </source>
</evidence>
<keyword evidence="4" id="KW-1133">Transmembrane helix</keyword>
<evidence type="ECO:0000256" key="8">
    <source>
        <dbReference type="ARBA" id="ARBA00023303"/>
    </source>
</evidence>
<name>A0A2M7G6G3_9BACT</name>
<dbReference type="PANTHER" id="PTHR45638">
    <property type="entry name" value="CYCLIC NUCLEOTIDE-GATED CATION CHANNEL SUBUNIT A"/>
    <property type="match status" value="1"/>
</dbReference>
<evidence type="ECO:0000256" key="4">
    <source>
        <dbReference type="ARBA" id="ARBA00022989"/>
    </source>
</evidence>
<dbReference type="InterPro" id="IPR011042">
    <property type="entry name" value="6-blade_b-propeller_TolB-like"/>
</dbReference>
<evidence type="ECO:0000313" key="10">
    <source>
        <dbReference type="EMBL" id="PIW17585.1"/>
    </source>
</evidence>
<dbReference type="InterPro" id="IPR018488">
    <property type="entry name" value="cNMP-bd_CS"/>
</dbReference>
<reference evidence="10 11" key="1">
    <citation type="submission" date="2017-09" db="EMBL/GenBank/DDBJ databases">
        <title>Depth-based differentiation of microbial function through sediment-hosted aquifers and enrichment of novel symbionts in the deep terrestrial subsurface.</title>
        <authorList>
            <person name="Probst A.J."/>
            <person name="Ladd B."/>
            <person name="Jarett J.K."/>
            <person name="Geller-Mcgrath D.E."/>
            <person name="Sieber C.M."/>
            <person name="Emerson J.B."/>
            <person name="Anantharaman K."/>
            <person name="Thomas B.C."/>
            <person name="Malmstrom R."/>
            <person name="Stieglmeier M."/>
            <person name="Klingl A."/>
            <person name="Woyke T."/>
            <person name="Ryan C.M."/>
            <person name="Banfield J.F."/>
        </authorList>
    </citation>
    <scope>NUCLEOTIDE SEQUENCE [LARGE SCALE GENOMIC DNA]</scope>
    <source>
        <strain evidence="10">CG17_big_fil_post_rev_8_21_14_2_50_48_46</strain>
    </source>
</reference>
<dbReference type="PROSITE" id="PS50042">
    <property type="entry name" value="CNMP_BINDING_3"/>
    <property type="match status" value="2"/>
</dbReference>
<dbReference type="EMBL" id="PFFQ01000023">
    <property type="protein sequence ID" value="PIW17585.1"/>
    <property type="molecule type" value="Genomic_DNA"/>
</dbReference>
<dbReference type="GO" id="GO:0016020">
    <property type="term" value="C:membrane"/>
    <property type="evidence" value="ECO:0007669"/>
    <property type="project" value="UniProtKB-SubCell"/>
</dbReference>
<dbReference type="InterPro" id="IPR011044">
    <property type="entry name" value="Quino_amine_DH_bsu"/>
</dbReference>
<keyword evidence="5" id="KW-0406">Ion transport</keyword>
<dbReference type="SMART" id="SM00100">
    <property type="entry name" value="cNMP"/>
    <property type="match status" value="2"/>
</dbReference>
<dbReference type="CDD" id="cd00038">
    <property type="entry name" value="CAP_ED"/>
    <property type="match status" value="2"/>
</dbReference>
<evidence type="ECO:0000256" key="3">
    <source>
        <dbReference type="ARBA" id="ARBA00022692"/>
    </source>
</evidence>
<organism evidence="10 11">
    <name type="scientific">bacterium (Candidatus Blackallbacteria) CG17_big_fil_post_rev_8_21_14_2_50_48_46</name>
    <dbReference type="NCBI Taxonomy" id="2014261"/>
    <lineage>
        <taxon>Bacteria</taxon>
        <taxon>Candidatus Blackallbacteria</taxon>
    </lineage>
</organism>
<evidence type="ECO:0000256" key="7">
    <source>
        <dbReference type="ARBA" id="ARBA00023286"/>
    </source>
</evidence>
<keyword evidence="6" id="KW-0472">Membrane</keyword>
<dbReference type="InterPro" id="IPR050866">
    <property type="entry name" value="CNG_cation_channel"/>
</dbReference>
<feature type="domain" description="Cyclic nucleotide-binding" evidence="9">
    <location>
        <begin position="984"/>
        <end position="1100"/>
    </location>
</feature>
<evidence type="ECO:0000256" key="5">
    <source>
        <dbReference type="ARBA" id="ARBA00023065"/>
    </source>
</evidence>
<feature type="domain" description="Cyclic nucleotide-binding" evidence="9">
    <location>
        <begin position="834"/>
        <end position="951"/>
    </location>
</feature>
<evidence type="ECO:0000256" key="2">
    <source>
        <dbReference type="ARBA" id="ARBA00022448"/>
    </source>
</evidence>
<keyword evidence="8" id="KW-0407">Ion channel</keyword>
<gene>
    <name evidence="10" type="ORF">COW36_08810</name>
</gene>